<dbReference type="InterPro" id="IPR011050">
    <property type="entry name" value="Pectin_lyase_fold/virulence"/>
</dbReference>
<dbReference type="InterPro" id="IPR005546">
    <property type="entry name" value="Autotransporte_beta"/>
</dbReference>
<dbReference type="InterPro" id="IPR022398">
    <property type="entry name" value="Peptidase_S8_His-AS"/>
</dbReference>
<dbReference type="InterPro" id="IPR000209">
    <property type="entry name" value="Peptidase_S8/S53_dom"/>
</dbReference>
<evidence type="ECO:0000256" key="3">
    <source>
        <dbReference type="ARBA" id="ARBA00022729"/>
    </source>
</evidence>
<accession>A0A1Z3U5W9</accession>
<dbReference type="InterPro" id="IPR036852">
    <property type="entry name" value="Peptidase_S8/S53_dom_sf"/>
</dbReference>
<dbReference type="Pfam" id="PF03797">
    <property type="entry name" value="Autotransporter"/>
    <property type="match status" value="1"/>
</dbReference>
<feature type="domain" description="Autotransporter" evidence="9">
    <location>
        <begin position="824"/>
        <end position="1100"/>
    </location>
</feature>
<dbReference type="InterPro" id="IPR013425">
    <property type="entry name" value="Autotrns_rpt"/>
</dbReference>
<dbReference type="PRINTS" id="PR00723">
    <property type="entry name" value="SUBTILISIN"/>
</dbReference>
<proteinExistence type="inferred from homology"/>
<dbReference type="SUPFAM" id="SSF103515">
    <property type="entry name" value="Autotransporter"/>
    <property type="match status" value="1"/>
</dbReference>
<comment type="similarity">
    <text evidence="1 7">Belongs to the peptidase S8 family.</text>
</comment>
<keyword evidence="5 7" id="KW-0720">Serine protease</keyword>
<dbReference type="SUPFAM" id="SSF52743">
    <property type="entry name" value="Subtilisin-like"/>
    <property type="match status" value="1"/>
</dbReference>
<dbReference type="PROSITE" id="PS00137">
    <property type="entry name" value="SUBTILASE_HIS"/>
    <property type="match status" value="1"/>
</dbReference>
<evidence type="ECO:0000313" key="13">
    <source>
        <dbReference type="Proteomes" id="UP001272940"/>
    </source>
</evidence>
<gene>
    <name evidence="10" type="ORF">CEP68_03730</name>
    <name evidence="11" type="ORF">NJD11_14200</name>
</gene>
<dbReference type="Pfam" id="PF12951">
    <property type="entry name" value="PATR"/>
    <property type="match status" value="1"/>
</dbReference>
<dbReference type="GO" id="GO:0006508">
    <property type="term" value="P:proteolysis"/>
    <property type="evidence" value="ECO:0007669"/>
    <property type="project" value="UniProtKB-KW"/>
</dbReference>
<dbReference type="Proteomes" id="UP000197050">
    <property type="component" value="Chromosome"/>
</dbReference>
<reference evidence="12" key="1">
    <citation type="submission" date="2017-06" db="EMBL/GenBank/DDBJ databases">
        <title>FDA dAtabase for Regulatory Grade micrObial Sequences (FDA-ARGOS): Supporting development and validation of Infectious Disease Dx tests.</title>
        <authorList>
            <person name="Minogue T."/>
            <person name="Wolcott M."/>
            <person name="Wasieloski L."/>
            <person name="Aguilar W."/>
            <person name="Moore D."/>
            <person name="Tallon L."/>
            <person name="Sadzewicz L."/>
            <person name="Sengamalay N."/>
            <person name="Ott S."/>
            <person name="Godinez A."/>
            <person name="Nagaraj S."/>
            <person name="Nadendla S."/>
            <person name="Geyer C."/>
            <person name="Sichtig H."/>
        </authorList>
    </citation>
    <scope>NUCLEOTIDE SEQUENCE [LARGE SCALE GENOMIC DNA]</scope>
    <source>
        <strain evidence="12">FDAARGOS_289</strain>
    </source>
</reference>
<dbReference type="PROSITE" id="PS00138">
    <property type="entry name" value="SUBTILASE_SER"/>
    <property type="match status" value="1"/>
</dbReference>
<evidence type="ECO:0000256" key="2">
    <source>
        <dbReference type="ARBA" id="ARBA00022670"/>
    </source>
</evidence>
<dbReference type="InterPro" id="IPR023828">
    <property type="entry name" value="Peptidase_S8_Ser-AS"/>
</dbReference>
<evidence type="ECO:0000259" key="9">
    <source>
        <dbReference type="PROSITE" id="PS51208"/>
    </source>
</evidence>
<protein>
    <submittedName>
        <fullName evidence="10">Autotransporter domain-containing protein</fullName>
    </submittedName>
    <submittedName>
        <fullName evidence="11">S8 family serine peptidase</fullName>
    </submittedName>
</protein>
<dbReference type="RefSeq" id="WP_066623408.1">
    <property type="nucleotide sequence ID" value="NZ_CP022048.2"/>
</dbReference>
<keyword evidence="13" id="KW-1185">Reference proteome</keyword>
<dbReference type="NCBIfam" id="TIGR02601">
    <property type="entry name" value="autotrns_rpt"/>
    <property type="match status" value="1"/>
</dbReference>
<evidence type="ECO:0000256" key="5">
    <source>
        <dbReference type="ARBA" id="ARBA00022825"/>
    </source>
</evidence>
<evidence type="ECO:0000256" key="1">
    <source>
        <dbReference type="ARBA" id="ARBA00011073"/>
    </source>
</evidence>
<dbReference type="Gene3D" id="3.40.50.200">
    <property type="entry name" value="Peptidase S8/S53 domain"/>
    <property type="match status" value="1"/>
</dbReference>
<keyword evidence="3 8" id="KW-0732">Signal</keyword>
<feature type="active site" description="Charge relay system" evidence="6 7">
    <location>
        <position position="456"/>
    </location>
</feature>
<name>A0A1Z3U5W9_BREVE</name>
<feature type="chain" id="PRO_5011291207" evidence="8">
    <location>
        <begin position="27"/>
        <end position="1100"/>
    </location>
</feature>
<dbReference type="InterPro" id="IPR050131">
    <property type="entry name" value="Peptidase_S8_subtilisin-like"/>
</dbReference>
<keyword evidence="2 7" id="KW-0645">Protease</keyword>
<dbReference type="GO" id="GO:0004252">
    <property type="term" value="F:serine-type endopeptidase activity"/>
    <property type="evidence" value="ECO:0007669"/>
    <property type="project" value="UniProtKB-UniRule"/>
</dbReference>
<dbReference type="EMBL" id="CP022048">
    <property type="protein sequence ID" value="ASE38679.1"/>
    <property type="molecule type" value="Genomic_DNA"/>
</dbReference>
<dbReference type="GO" id="GO:0005615">
    <property type="term" value="C:extracellular space"/>
    <property type="evidence" value="ECO:0007669"/>
    <property type="project" value="TreeGrafter"/>
</dbReference>
<dbReference type="EMBL" id="JAMYEC010000010">
    <property type="protein sequence ID" value="MDX2336088.1"/>
    <property type="molecule type" value="Genomic_DNA"/>
</dbReference>
<reference evidence="11" key="3">
    <citation type="submission" date="2022-06" db="EMBL/GenBank/DDBJ databases">
        <authorList>
            <person name="Hesketh-Best P.J."/>
            <person name="Koch M.J."/>
        </authorList>
    </citation>
    <scope>NUCLEOTIDE SEQUENCE</scope>
    <source>
        <strain evidence="11">PC206-O</strain>
    </source>
</reference>
<evidence type="ECO:0000256" key="4">
    <source>
        <dbReference type="ARBA" id="ARBA00022801"/>
    </source>
</evidence>
<sequence length="1100" mass="114164">MGFSFKGGLLAAAAGVAIMVGTTAVAQTAPAPTAPTGGFYMANGTRTTNYQTAIASWRADSQFSVDYSKGFLGLEHAYAMGLSGRGQTVGVNDAGVYMAHPLFGSAGKVTGLRSQAVAGYGNDGMINPRRQWEGHGTHVSGTIAGDRVTGQPMFGNAFNAKLYAATANFSAGDFLWYKDAIIDGKIVATQNQNIVDLANTGQVRIINNSWGSGNSLPFNASLPTVLASFNRNYGDFYKPVLDKDVLVVFSAGNGFGVHAGIDAAAPLNDPRLRSNWLSVANYSSFTAADPSTSFCGQTATWCVAGPGSAVVSSVPAYTMDRAGILALYPRANYAGLYSATTVTALQNASVNQFIGVLNAYLNARAVGGPSYDEDAWRREVGRQAAAITLVSGARLGDPDGFTSVLAGLLTSTNNMALLTPAFSGAVLQYANDELQRVLNQYIKYTGGGYAAYTGTSMAAPNISGFAALLMENFPEYSTALISDILVSSSKDLDTPGVDLRSGWGAPQMDVALRGPTALRDTRDVTVAVGTVDIWSNNIGDARDRYSAEVKANFGNDIGGLVKKGGGQLILTGANDYSGPTRVEGGLLTVNGSLLRSSATVGGVGMIGGTGSLASLTAESGGVVSPGDGVNPFGTLTVAGNLNFKPGSFLWIRSSVNGAAYSRLNVGGTTKIDGGQVILKADNGEWNLRTRMNIINSTGAVTGTFSGAQSDLAFLAPVLTYSTNGVVLTVRRNDVTVASLGRTDNQQSVGGALDVMINNTATGTNRDLSLENALLDASVPAVQGALSGLTGEVHATLGGLAVSDTRVIRDAMSERGRSQGGAVTYVGNGVSVWGSGVFGNGQGSAHDGLAGFRNEASGYLVGAEKALANDVHVGVALGETRSELRSPRLRSTGRVTSEQIGVYGGAGVGDFQIRVGGSWASADVRTDRTAQLNAFTNALVGDYDGDVWQAYGEVAWSRAVGGTMFEPYAAYSHVEYDADVVETGGDAALSGNVKQKADLLTAGFRTRTVLAGGEGRARLSAVTHLAYTHDLNGDGPVFDAAFADGPRFLIDGANPGDDVISGGLGFNIQATERTAIELGYAGLYKDEYRDNRIYGRFSVKF</sequence>
<dbReference type="PROSITE" id="PS51892">
    <property type="entry name" value="SUBTILASE"/>
    <property type="match status" value="1"/>
</dbReference>
<dbReference type="PROSITE" id="PS51208">
    <property type="entry name" value="AUTOTRANSPORTER"/>
    <property type="match status" value="1"/>
</dbReference>
<evidence type="ECO:0000256" key="8">
    <source>
        <dbReference type="SAM" id="SignalP"/>
    </source>
</evidence>
<dbReference type="Gene3D" id="2.40.128.130">
    <property type="entry name" value="Autotransporter beta-domain"/>
    <property type="match status" value="1"/>
</dbReference>
<feature type="active site" description="Charge relay system" evidence="6 7">
    <location>
        <position position="135"/>
    </location>
</feature>
<dbReference type="SMART" id="SM00869">
    <property type="entry name" value="Autotransporter"/>
    <property type="match status" value="1"/>
</dbReference>
<evidence type="ECO:0000313" key="12">
    <source>
        <dbReference type="Proteomes" id="UP000197050"/>
    </source>
</evidence>
<feature type="active site" description="Charge relay system" evidence="6 7">
    <location>
        <position position="93"/>
    </location>
</feature>
<evidence type="ECO:0000313" key="10">
    <source>
        <dbReference type="EMBL" id="ASE38679.1"/>
    </source>
</evidence>
<reference evidence="11 13" key="4">
    <citation type="journal article" date="2023" name="FEMS Microbes">
        <title>Whole genomes of deep-sea sponge-associated bacteria exhibit high novel natural product potential.</title>
        <authorList>
            <person name="Hesketh-Best P.J."/>
            <person name="January G.G."/>
            <person name="Koch M.J."/>
            <person name="Warburton P.J."/>
            <person name="Howell K.L."/>
            <person name="Upton M."/>
        </authorList>
    </citation>
    <scope>NUCLEOTIDE SEQUENCE [LARGE SCALE GENOMIC DNA]</scope>
    <source>
        <strain evidence="11 13">PC206-O</strain>
    </source>
</reference>
<evidence type="ECO:0000256" key="6">
    <source>
        <dbReference type="PIRSR" id="PIRSR615500-1"/>
    </source>
</evidence>
<dbReference type="PANTHER" id="PTHR43806">
    <property type="entry name" value="PEPTIDASE S8"/>
    <property type="match status" value="1"/>
</dbReference>
<dbReference type="Pfam" id="PF00082">
    <property type="entry name" value="Peptidase_S8"/>
    <property type="match status" value="1"/>
</dbReference>
<dbReference type="InterPro" id="IPR015500">
    <property type="entry name" value="Peptidase_S8_subtilisin-rel"/>
</dbReference>
<dbReference type="Proteomes" id="UP001272940">
    <property type="component" value="Unassembled WGS sequence"/>
</dbReference>
<dbReference type="GeneID" id="34015535"/>
<dbReference type="InterPro" id="IPR036709">
    <property type="entry name" value="Autotransporte_beta_dom_sf"/>
</dbReference>
<keyword evidence="4 7" id="KW-0378">Hydrolase</keyword>
<reference evidence="10" key="2">
    <citation type="submission" date="2017-12" db="EMBL/GenBank/DDBJ databases">
        <title>FDA dAtabase for Regulatory Grade micrObial Sequences (FDA-ARGOS): Supporting development and validation of Infectious Disease Dx tests.</title>
        <authorList>
            <person name="Campos J."/>
            <person name="Goldberg B."/>
            <person name="Tallon L."/>
            <person name="Sadzewicz L."/>
            <person name="Sengamalay N."/>
            <person name="Ott S."/>
            <person name="Godinez A."/>
            <person name="Nagaraj S."/>
            <person name="Vavikolanu K."/>
            <person name="Vyas G."/>
            <person name="Nadendla S."/>
            <person name="Aluvathingal J."/>
            <person name="Geyer C."/>
            <person name="Nandy P."/>
            <person name="Hobson J."/>
            <person name="Sichtig H."/>
        </authorList>
    </citation>
    <scope>NUCLEOTIDE SEQUENCE</scope>
    <source>
        <strain evidence="10">FDAARGOS_289</strain>
    </source>
</reference>
<dbReference type="KEGG" id="bvc:CEP68_03730"/>
<feature type="signal peptide" evidence="8">
    <location>
        <begin position="1"/>
        <end position="26"/>
    </location>
</feature>
<organism evidence="10 12">
    <name type="scientific">Brevundimonas vesicularis</name>
    <name type="common">Pseudomonas vesicularis</name>
    <dbReference type="NCBI Taxonomy" id="41276"/>
    <lineage>
        <taxon>Bacteria</taxon>
        <taxon>Pseudomonadati</taxon>
        <taxon>Pseudomonadota</taxon>
        <taxon>Alphaproteobacteria</taxon>
        <taxon>Caulobacterales</taxon>
        <taxon>Caulobacteraceae</taxon>
        <taxon>Brevundimonas</taxon>
    </lineage>
</organism>
<dbReference type="SUPFAM" id="SSF51126">
    <property type="entry name" value="Pectin lyase-like"/>
    <property type="match status" value="1"/>
</dbReference>
<evidence type="ECO:0000256" key="7">
    <source>
        <dbReference type="PROSITE-ProRule" id="PRU01240"/>
    </source>
</evidence>
<dbReference type="PANTHER" id="PTHR43806:SF11">
    <property type="entry name" value="CEREVISIN-RELATED"/>
    <property type="match status" value="1"/>
</dbReference>
<dbReference type="AlphaFoldDB" id="A0A1Z3U5W9"/>
<evidence type="ECO:0000313" key="11">
    <source>
        <dbReference type="EMBL" id="MDX2336088.1"/>
    </source>
</evidence>